<dbReference type="Proteomes" id="UP000257109">
    <property type="component" value="Unassembled WGS sequence"/>
</dbReference>
<sequence length="32" mass="3806">MVTIFHKKKMKQIFQDLHGMKTKNEISSKLQS</sequence>
<keyword evidence="2" id="KW-1185">Reference proteome</keyword>
<evidence type="ECO:0000313" key="1">
    <source>
        <dbReference type="EMBL" id="RDY09146.1"/>
    </source>
</evidence>
<comment type="caution">
    <text evidence="1">The sequence shown here is derived from an EMBL/GenBank/DDBJ whole genome shotgun (WGS) entry which is preliminary data.</text>
</comment>
<dbReference type="EMBL" id="QJKJ01001117">
    <property type="protein sequence ID" value="RDY09146.1"/>
    <property type="molecule type" value="Genomic_DNA"/>
</dbReference>
<gene>
    <name evidence="1" type="ORF">CR513_06546</name>
</gene>
<evidence type="ECO:0000313" key="2">
    <source>
        <dbReference type="Proteomes" id="UP000257109"/>
    </source>
</evidence>
<feature type="non-terminal residue" evidence="1">
    <location>
        <position position="32"/>
    </location>
</feature>
<reference evidence="1" key="1">
    <citation type="submission" date="2018-05" db="EMBL/GenBank/DDBJ databases">
        <title>Draft genome of Mucuna pruriens seed.</title>
        <authorList>
            <person name="Nnadi N.E."/>
            <person name="Vos R."/>
            <person name="Hasami M.H."/>
            <person name="Devisetty U.K."/>
            <person name="Aguiy J.C."/>
        </authorList>
    </citation>
    <scope>NUCLEOTIDE SEQUENCE [LARGE SCALE GENOMIC DNA]</scope>
    <source>
        <strain evidence="1">JCA_2017</strain>
    </source>
</reference>
<organism evidence="1 2">
    <name type="scientific">Mucuna pruriens</name>
    <name type="common">Velvet bean</name>
    <name type="synonym">Dolichos pruriens</name>
    <dbReference type="NCBI Taxonomy" id="157652"/>
    <lineage>
        <taxon>Eukaryota</taxon>
        <taxon>Viridiplantae</taxon>
        <taxon>Streptophyta</taxon>
        <taxon>Embryophyta</taxon>
        <taxon>Tracheophyta</taxon>
        <taxon>Spermatophyta</taxon>
        <taxon>Magnoliopsida</taxon>
        <taxon>eudicotyledons</taxon>
        <taxon>Gunneridae</taxon>
        <taxon>Pentapetalae</taxon>
        <taxon>rosids</taxon>
        <taxon>fabids</taxon>
        <taxon>Fabales</taxon>
        <taxon>Fabaceae</taxon>
        <taxon>Papilionoideae</taxon>
        <taxon>50 kb inversion clade</taxon>
        <taxon>NPAAA clade</taxon>
        <taxon>indigoferoid/millettioid clade</taxon>
        <taxon>Phaseoleae</taxon>
        <taxon>Mucuna</taxon>
    </lineage>
</organism>
<name>A0A371I275_MUCPR</name>
<dbReference type="AlphaFoldDB" id="A0A371I275"/>
<protein>
    <submittedName>
        <fullName evidence="1">Uncharacterized protein</fullName>
    </submittedName>
</protein>
<proteinExistence type="predicted"/>
<accession>A0A371I275</accession>